<comment type="similarity">
    <text evidence="1 7">Belongs to the NMD3 family.</text>
</comment>
<dbReference type="EMBL" id="KV426107">
    <property type="protein sequence ID" value="KZV88136.1"/>
    <property type="molecule type" value="Genomic_DNA"/>
</dbReference>
<dbReference type="Pfam" id="PF21193">
    <property type="entry name" value="NMD_SH3"/>
    <property type="match status" value="1"/>
</dbReference>
<evidence type="ECO:0000256" key="3">
    <source>
        <dbReference type="ARBA" id="ARBA00022448"/>
    </source>
</evidence>
<evidence type="ECO:0000256" key="6">
    <source>
        <dbReference type="ARBA" id="ARBA00023242"/>
    </source>
</evidence>
<organism evidence="12 13">
    <name type="scientific">Exidia glandulosa HHB12029</name>
    <dbReference type="NCBI Taxonomy" id="1314781"/>
    <lineage>
        <taxon>Eukaryota</taxon>
        <taxon>Fungi</taxon>
        <taxon>Dikarya</taxon>
        <taxon>Basidiomycota</taxon>
        <taxon>Agaricomycotina</taxon>
        <taxon>Agaricomycetes</taxon>
        <taxon>Auriculariales</taxon>
        <taxon>Exidiaceae</taxon>
        <taxon>Exidia</taxon>
    </lineage>
</organism>
<dbReference type="Pfam" id="PF21192">
    <property type="entry name" value="OB_NMD3"/>
    <property type="match status" value="1"/>
</dbReference>
<feature type="domain" description="60S ribosomal export protein NMD3 OB-fold" evidence="10">
    <location>
        <begin position="309"/>
        <end position="417"/>
    </location>
</feature>
<dbReference type="InterPro" id="IPR039768">
    <property type="entry name" value="Nmd3"/>
</dbReference>
<dbReference type="FunCoup" id="A0A165F124">
    <property type="interactions" value="958"/>
</dbReference>
<accession>A0A165F124</accession>
<keyword evidence="5 7" id="KW-0653">Protein transport</keyword>
<dbReference type="GO" id="GO:0043023">
    <property type="term" value="F:ribosomal large subunit binding"/>
    <property type="evidence" value="ECO:0007669"/>
    <property type="project" value="InterPro"/>
</dbReference>
<feature type="region of interest" description="Disordered" evidence="8">
    <location>
        <begin position="488"/>
        <end position="544"/>
    </location>
</feature>
<dbReference type="GO" id="GO:0005737">
    <property type="term" value="C:cytoplasm"/>
    <property type="evidence" value="ECO:0007669"/>
    <property type="project" value="UniProtKB-SubCell"/>
</dbReference>
<evidence type="ECO:0000259" key="10">
    <source>
        <dbReference type="Pfam" id="PF21192"/>
    </source>
</evidence>
<comment type="subcellular location">
    <subcellularLocation>
        <location evidence="7">Cytoplasm</location>
    </subcellularLocation>
    <subcellularLocation>
        <location evidence="7">Nucleus</location>
    </subcellularLocation>
</comment>
<dbReference type="InParanoid" id="A0A165F124"/>
<name>A0A165F124_EXIGL</name>
<keyword evidence="3 7" id="KW-0813">Transport</keyword>
<evidence type="ECO:0000256" key="1">
    <source>
        <dbReference type="ARBA" id="ARBA00009794"/>
    </source>
</evidence>
<feature type="domain" description="60S ribosomal export protein NMD3 SH3" evidence="11">
    <location>
        <begin position="245"/>
        <end position="293"/>
    </location>
</feature>
<evidence type="ECO:0000256" key="2">
    <source>
        <dbReference type="ARBA" id="ARBA00017035"/>
    </source>
</evidence>
<evidence type="ECO:0000256" key="7">
    <source>
        <dbReference type="RuleBase" id="RU364108"/>
    </source>
</evidence>
<keyword evidence="4 7" id="KW-0963">Cytoplasm</keyword>
<feature type="compositionally biased region" description="Acidic residues" evidence="8">
    <location>
        <begin position="509"/>
        <end position="518"/>
    </location>
</feature>
<proteinExistence type="inferred from homology"/>
<dbReference type="OrthoDB" id="203821at2759"/>
<evidence type="ECO:0000259" key="11">
    <source>
        <dbReference type="Pfam" id="PF21193"/>
    </source>
</evidence>
<dbReference type="Proteomes" id="UP000077266">
    <property type="component" value="Unassembled WGS sequence"/>
</dbReference>
<dbReference type="PANTHER" id="PTHR12746">
    <property type="entry name" value="NONSENSE-MEDIATED MRNA DECAY PROTEIN 3"/>
    <property type="match status" value="1"/>
</dbReference>
<keyword evidence="13" id="KW-1185">Reference proteome</keyword>
<evidence type="ECO:0000256" key="5">
    <source>
        <dbReference type="ARBA" id="ARBA00022927"/>
    </source>
</evidence>
<gene>
    <name evidence="12" type="ORF">EXIGLDRAFT_619837</name>
</gene>
<dbReference type="GO" id="GO:0005634">
    <property type="term" value="C:nucleus"/>
    <property type="evidence" value="ECO:0007669"/>
    <property type="project" value="UniProtKB-SubCell"/>
</dbReference>
<feature type="compositionally biased region" description="Acidic residues" evidence="8">
    <location>
        <begin position="526"/>
        <end position="544"/>
    </location>
</feature>
<dbReference type="AlphaFoldDB" id="A0A165F124"/>
<dbReference type="STRING" id="1314781.A0A165F124"/>
<keyword evidence="6 7" id="KW-0539">Nucleus</keyword>
<evidence type="ECO:0000313" key="13">
    <source>
        <dbReference type="Proteomes" id="UP000077266"/>
    </source>
</evidence>
<feature type="domain" description="Nmd3 N-terminal" evidence="9">
    <location>
        <begin position="14"/>
        <end position="242"/>
    </location>
</feature>
<dbReference type="InterPro" id="IPR048898">
    <property type="entry name" value="OB_NMD3"/>
</dbReference>
<sequence>MQYVAPTPVHRVLCADCGTAIEPNSANLCVACLRNSVDITEGIPKQSALSHCRNCERFLSPPNAWTIAEPESRELLALCLKKLKGLNKVRLVDAAFVWTEPHSRRIKVKLTIQKEVFAGTILQQVFVVEYVVQGGQCPDCARLAAKNTWRALVQVRQKVAHKRTFLFLEQLILKHGASKDTISVKEAKDGLDFFYAQRSHAIKMAEFLAGVVPVRTKGSEQLLSHDTHSNVSNYKFTYSVEIAPVCKDDLVCLPIPLARSLSNISPLVLCTRVGNSIHLLDPATLQSSEVSSQVYFRAPFEPLANVSQLREFTVLDIEPTGLAKGKWLLGDAQVALGSAFRSHGASNADDDAMDADGGGGADGIYHTRTHLGGILQPGDTVLGYFLTRSNFNSDAFTALTERPELAGSIPDIVLVKKAYPARRKKTKARAWRLKSIAKEAGDTGAEGVVGRMGGRDQRKVDEDYEIFLRDLEEDVEMRQAVNLYKAKTERKKPGAMDIDEAPEPSPGSEADEEDEPDFPEVKLDELLEDMENLGIDDDEEEVEQ</sequence>
<dbReference type="GO" id="GO:0000055">
    <property type="term" value="P:ribosomal large subunit export from nucleus"/>
    <property type="evidence" value="ECO:0007669"/>
    <property type="project" value="TreeGrafter"/>
</dbReference>
<evidence type="ECO:0000256" key="4">
    <source>
        <dbReference type="ARBA" id="ARBA00022490"/>
    </source>
</evidence>
<dbReference type="GO" id="GO:0015031">
    <property type="term" value="P:protein transport"/>
    <property type="evidence" value="ECO:0007669"/>
    <property type="project" value="UniProtKB-KW"/>
</dbReference>
<comment type="function">
    <text evidence="7">Acts as an adapter for the XPO1/CRM1-mediated export of the 60S ribosomal subunit.</text>
</comment>
<evidence type="ECO:0000256" key="8">
    <source>
        <dbReference type="SAM" id="MobiDB-lite"/>
    </source>
</evidence>
<reference evidence="12 13" key="1">
    <citation type="journal article" date="2016" name="Mol. Biol. Evol.">
        <title>Comparative Genomics of Early-Diverging Mushroom-Forming Fungi Provides Insights into the Origins of Lignocellulose Decay Capabilities.</title>
        <authorList>
            <person name="Nagy L.G."/>
            <person name="Riley R."/>
            <person name="Tritt A."/>
            <person name="Adam C."/>
            <person name="Daum C."/>
            <person name="Floudas D."/>
            <person name="Sun H."/>
            <person name="Yadav J.S."/>
            <person name="Pangilinan J."/>
            <person name="Larsson K.H."/>
            <person name="Matsuura K."/>
            <person name="Barry K."/>
            <person name="Labutti K."/>
            <person name="Kuo R."/>
            <person name="Ohm R.A."/>
            <person name="Bhattacharya S.S."/>
            <person name="Shirouzu T."/>
            <person name="Yoshinaga Y."/>
            <person name="Martin F.M."/>
            <person name="Grigoriev I.V."/>
            <person name="Hibbett D.S."/>
        </authorList>
    </citation>
    <scope>NUCLEOTIDE SEQUENCE [LARGE SCALE GENOMIC DNA]</scope>
    <source>
        <strain evidence="12 13">HHB12029</strain>
    </source>
</reference>
<dbReference type="PANTHER" id="PTHR12746:SF2">
    <property type="entry name" value="60S RIBOSOMAL EXPORT PROTEIN NMD3"/>
    <property type="match status" value="1"/>
</dbReference>
<protein>
    <recommendedName>
        <fullName evidence="2 7">60S ribosomal export protein NMD3</fullName>
    </recommendedName>
</protein>
<dbReference type="InterPro" id="IPR007064">
    <property type="entry name" value="Nmd3_N"/>
</dbReference>
<dbReference type="Pfam" id="PF04981">
    <property type="entry name" value="NMD3"/>
    <property type="match status" value="1"/>
</dbReference>
<evidence type="ECO:0000259" key="9">
    <source>
        <dbReference type="Pfam" id="PF04981"/>
    </source>
</evidence>
<dbReference type="InterPro" id="IPR048899">
    <property type="entry name" value="NMD_SH3"/>
</dbReference>
<evidence type="ECO:0000313" key="12">
    <source>
        <dbReference type="EMBL" id="KZV88136.1"/>
    </source>
</evidence>